<sequence>MKIEKLKKRWGIDTNFQIVIICIVFAVTGSAATKLAAPITEFIGLDRETTNPWLFWPVRILLIFPIYQVLLVLIGWLFGQFTFFWNFEKKTLNRLGLGFLFK</sequence>
<feature type="domain" description="DUF6787" evidence="2">
    <location>
        <begin position="20"/>
        <end position="99"/>
    </location>
</feature>
<gene>
    <name evidence="3" type="ORF">SAMN05421636_10483</name>
</gene>
<evidence type="ECO:0000256" key="1">
    <source>
        <dbReference type="SAM" id="Phobius"/>
    </source>
</evidence>
<reference evidence="3 4" key="1">
    <citation type="submission" date="2016-10" db="EMBL/GenBank/DDBJ databases">
        <authorList>
            <person name="de Groot N.N."/>
        </authorList>
    </citation>
    <scope>NUCLEOTIDE SEQUENCE [LARGE SCALE GENOMIC DNA]</scope>
    <source>
        <strain evidence="3 4">DSM 23421</strain>
    </source>
</reference>
<dbReference type="AlphaFoldDB" id="A0A1G7BB42"/>
<evidence type="ECO:0000313" key="4">
    <source>
        <dbReference type="Proteomes" id="UP000199109"/>
    </source>
</evidence>
<keyword evidence="1" id="KW-0472">Membrane</keyword>
<dbReference type="Pfam" id="PF20584">
    <property type="entry name" value="DUF6787"/>
    <property type="match status" value="1"/>
</dbReference>
<accession>A0A1G7BB42</accession>
<keyword evidence="1" id="KW-0812">Transmembrane</keyword>
<evidence type="ECO:0000313" key="3">
    <source>
        <dbReference type="EMBL" id="SDE24334.1"/>
    </source>
</evidence>
<keyword evidence="1" id="KW-1133">Transmembrane helix</keyword>
<organism evidence="3 4">
    <name type="scientific">Pricia antarctica</name>
    <dbReference type="NCBI Taxonomy" id="641691"/>
    <lineage>
        <taxon>Bacteria</taxon>
        <taxon>Pseudomonadati</taxon>
        <taxon>Bacteroidota</taxon>
        <taxon>Flavobacteriia</taxon>
        <taxon>Flavobacteriales</taxon>
        <taxon>Flavobacteriaceae</taxon>
        <taxon>Pricia</taxon>
    </lineage>
</organism>
<dbReference type="Proteomes" id="UP000199109">
    <property type="component" value="Unassembled WGS sequence"/>
</dbReference>
<dbReference type="InterPro" id="IPR046714">
    <property type="entry name" value="DUF6787"/>
</dbReference>
<proteinExistence type="predicted"/>
<evidence type="ECO:0000259" key="2">
    <source>
        <dbReference type="Pfam" id="PF20584"/>
    </source>
</evidence>
<name>A0A1G7BB42_9FLAO</name>
<keyword evidence="4" id="KW-1185">Reference proteome</keyword>
<feature type="transmembrane region" description="Helical" evidence="1">
    <location>
        <begin position="60"/>
        <end position="85"/>
    </location>
</feature>
<protein>
    <recommendedName>
        <fullName evidence="2">DUF6787 domain-containing protein</fullName>
    </recommendedName>
</protein>
<dbReference type="STRING" id="641691.SAMN05421636_10483"/>
<dbReference type="EMBL" id="FNAO01000004">
    <property type="protein sequence ID" value="SDE24334.1"/>
    <property type="molecule type" value="Genomic_DNA"/>
</dbReference>